<sequence>MELGLDELRDGCVGLPCFVVVLVEDCDARASGDTALSSPCWDLLATMRRVVNYHSSWARQRQVELLMRLETQVLQLVVVLAQLEVPQEVMPPRRRGRGRGQFEESSGQNEDRRSAPSRSRSRHEEEEEVAVDLNFK</sequence>
<name>A0A2Z7CBI4_9LAMI</name>
<evidence type="ECO:0000313" key="2">
    <source>
        <dbReference type="EMBL" id="KZV44391.1"/>
    </source>
</evidence>
<proteinExistence type="predicted"/>
<keyword evidence="3" id="KW-1185">Reference proteome</keyword>
<dbReference type="EMBL" id="KQ997021">
    <property type="protein sequence ID" value="KZV44391.1"/>
    <property type="molecule type" value="Genomic_DNA"/>
</dbReference>
<feature type="region of interest" description="Disordered" evidence="1">
    <location>
        <begin position="89"/>
        <end position="136"/>
    </location>
</feature>
<gene>
    <name evidence="2" type="ORF">F511_15739</name>
</gene>
<dbReference type="Proteomes" id="UP000250235">
    <property type="component" value="Unassembled WGS sequence"/>
</dbReference>
<evidence type="ECO:0000256" key="1">
    <source>
        <dbReference type="SAM" id="MobiDB-lite"/>
    </source>
</evidence>
<accession>A0A2Z7CBI4</accession>
<protein>
    <submittedName>
        <fullName evidence="2">Uncharacterized protein</fullName>
    </submittedName>
</protein>
<dbReference type="AlphaFoldDB" id="A0A2Z7CBI4"/>
<reference evidence="2 3" key="1">
    <citation type="journal article" date="2015" name="Proc. Natl. Acad. Sci. U.S.A.">
        <title>The resurrection genome of Boea hygrometrica: A blueprint for survival of dehydration.</title>
        <authorList>
            <person name="Xiao L."/>
            <person name="Yang G."/>
            <person name="Zhang L."/>
            <person name="Yang X."/>
            <person name="Zhao S."/>
            <person name="Ji Z."/>
            <person name="Zhou Q."/>
            <person name="Hu M."/>
            <person name="Wang Y."/>
            <person name="Chen M."/>
            <person name="Xu Y."/>
            <person name="Jin H."/>
            <person name="Xiao X."/>
            <person name="Hu G."/>
            <person name="Bao F."/>
            <person name="Hu Y."/>
            <person name="Wan P."/>
            <person name="Li L."/>
            <person name="Deng X."/>
            <person name="Kuang T."/>
            <person name="Xiang C."/>
            <person name="Zhu J.K."/>
            <person name="Oliver M.J."/>
            <person name="He Y."/>
        </authorList>
    </citation>
    <scope>NUCLEOTIDE SEQUENCE [LARGE SCALE GENOMIC DNA]</scope>
    <source>
        <strain evidence="3">cv. XS01</strain>
    </source>
</reference>
<organism evidence="2 3">
    <name type="scientific">Dorcoceras hygrometricum</name>
    <dbReference type="NCBI Taxonomy" id="472368"/>
    <lineage>
        <taxon>Eukaryota</taxon>
        <taxon>Viridiplantae</taxon>
        <taxon>Streptophyta</taxon>
        <taxon>Embryophyta</taxon>
        <taxon>Tracheophyta</taxon>
        <taxon>Spermatophyta</taxon>
        <taxon>Magnoliopsida</taxon>
        <taxon>eudicotyledons</taxon>
        <taxon>Gunneridae</taxon>
        <taxon>Pentapetalae</taxon>
        <taxon>asterids</taxon>
        <taxon>lamiids</taxon>
        <taxon>Lamiales</taxon>
        <taxon>Gesneriaceae</taxon>
        <taxon>Didymocarpoideae</taxon>
        <taxon>Trichosporeae</taxon>
        <taxon>Loxocarpinae</taxon>
        <taxon>Dorcoceras</taxon>
    </lineage>
</organism>
<evidence type="ECO:0000313" key="3">
    <source>
        <dbReference type="Proteomes" id="UP000250235"/>
    </source>
</evidence>